<evidence type="ECO:0000313" key="2">
    <source>
        <dbReference type="EMBL" id="KAG6382845.1"/>
    </source>
</evidence>
<dbReference type="OrthoDB" id="774437at2759"/>
<protein>
    <submittedName>
        <fullName evidence="2">Uncharacterized protein</fullName>
    </submittedName>
</protein>
<name>A0A4D9AU00_SALSN</name>
<reference evidence="2" key="1">
    <citation type="submission" date="2018-01" db="EMBL/GenBank/DDBJ databases">
        <authorList>
            <person name="Mao J.F."/>
        </authorList>
    </citation>
    <scope>NUCLEOTIDE SEQUENCE</scope>
    <source>
        <strain evidence="2">Huo1</strain>
        <tissue evidence="2">Leaf</tissue>
    </source>
</reference>
<dbReference type="EMBL" id="PNBA02000863">
    <property type="protein sequence ID" value="KAG6382845.1"/>
    <property type="molecule type" value="Genomic_DNA"/>
</dbReference>
<dbReference type="AlphaFoldDB" id="A0A4D9AU00"/>
<dbReference type="PANTHER" id="PTHR33472">
    <property type="entry name" value="OS01G0106600 PROTEIN"/>
    <property type="match status" value="1"/>
</dbReference>
<comment type="caution">
    <text evidence="2">The sequence shown here is derived from an EMBL/GenBank/DDBJ whole genome shotgun (WGS) entry which is preliminary data.</text>
</comment>
<keyword evidence="4" id="KW-1185">Reference proteome</keyword>
<evidence type="ECO:0000313" key="4">
    <source>
        <dbReference type="Proteomes" id="UP000298416"/>
    </source>
</evidence>
<feature type="region of interest" description="Disordered" evidence="1">
    <location>
        <begin position="118"/>
        <end position="159"/>
    </location>
</feature>
<dbReference type="EMBL" id="PNBA02000021">
    <property type="protein sequence ID" value="KAG6386824.1"/>
    <property type="molecule type" value="Genomic_DNA"/>
</dbReference>
<proteinExistence type="predicted"/>
<gene>
    <name evidence="3" type="ORF">SASPL_152000</name>
    <name evidence="2" type="ORF">SASPL_157433</name>
</gene>
<reference evidence="2" key="2">
    <citation type="submission" date="2020-08" db="EMBL/GenBank/DDBJ databases">
        <title>Plant Genome Project.</title>
        <authorList>
            <person name="Zhang R.-G."/>
        </authorList>
    </citation>
    <scope>NUCLEOTIDE SEQUENCE</scope>
    <source>
        <strain evidence="2">Huo1</strain>
        <tissue evidence="2">Leaf</tissue>
    </source>
</reference>
<evidence type="ECO:0000313" key="3">
    <source>
        <dbReference type="EMBL" id="KAG6386824.1"/>
    </source>
</evidence>
<feature type="compositionally biased region" description="Polar residues" evidence="1">
    <location>
        <begin position="32"/>
        <end position="42"/>
    </location>
</feature>
<dbReference type="STRING" id="180675.A0A4D9AU00"/>
<dbReference type="Proteomes" id="UP000298416">
    <property type="component" value="Unassembled WGS sequence"/>
</dbReference>
<feature type="region of interest" description="Disordered" evidence="1">
    <location>
        <begin position="1"/>
        <end position="21"/>
    </location>
</feature>
<accession>A0A4D9AU00</accession>
<feature type="compositionally biased region" description="Basic and acidic residues" evidence="1">
    <location>
        <begin position="136"/>
        <end position="159"/>
    </location>
</feature>
<feature type="region of interest" description="Disordered" evidence="1">
    <location>
        <begin position="32"/>
        <end position="51"/>
    </location>
</feature>
<sequence length="159" mass="17379">MAPDLNNAASPTDREKQKNLDQEVREMISTLTSRLGSIQRSHAQADDDEQGMRMITLAGTNLGATMRGDLDDKATAPQLEQEDSASYVVNSNFQAINNSIMLGGSYKTNDPGVHLDITDYVDHNDGDKKGKKSRRGGHDGGHHHGKRSDNLSDTESEKN</sequence>
<feature type="compositionally biased region" description="Basic and acidic residues" evidence="1">
    <location>
        <begin position="12"/>
        <end position="21"/>
    </location>
</feature>
<evidence type="ECO:0000256" key="1">
    <source>
        <dbReference type="SAM" id="MobiDB-lite"/>
    </source>
</evidence>
<organism evidence="2">
    <name type="scientific">Salvia splendens</name>
    <name type="common">Scarlet sage</name>
    <dbReference type="NCBI Taxonomy" id="180675"/>
    <lineage>
        <taxon>Eukaryota</taxon>
        <taxon>Viridiplantae</taxon>
        <taxon>Streptophyta</taxon>
        <taxon>Embryophyta</taxon>
        <taxon>Tracheophyta</taxon>
        <taxon>Spermatophyta</taxon>
        <taxon>Magnoliopsida</taxon>
        <taxon>eudicotyledons</taxon>
        <taxon>Gunneridae</taxon>
        <taxon>Pentapetalae</taxon>
        <taxon>asterids</taxon>
        <taxon>lamiids</taxon>
        <taxon>Lamiales</taxon>
        <taxon>Lamiaceae</taxon>
        <taxon>Nepetoideae</taxon>
        <taxon>Mentheae</taxon>
        <taxon>Salviinae</taxon>
        <taxon>Salvia</taxon>
        <taxon>Salvia subgen. Calosphace</taxon>
        <taxon>core Calosphace</taxon>
    </lineage>
</organism>
<feature type="compositionally biased region" description="Basic and acidic residues" evidence="1">
    <location>
        <begin position="118"/>
        <end position="128"/>
    </location>
</feature>
<dbReference type="PANTHER" id="PTHR33472:SF28">
    <property type="entry name" value="BROMO AND FHA DOMAIN-CONTAINING PROTEIN DDB_G0267958"/>
    <property type="match status" value="1"/>
</dbReference>